<feature type="transmembrane region" description="Helical" evidence="7">
    <location>
        <begin position="111"/>
        <end position="131"/>
    </location>
</feature>
<dbReference type="EMBL" id="CP054492">
    <property type="protein sequence ID" value="QOY51294.1"/>
    <property type="molecule type" value="Genomic_DNA"/>
</dbReference>
<dbReference type="GO" id="GO:0005886">
    <property type="term" value="C:plasma membrane"/>
    <property type="evidence" value="ECO:0007669"/>
    <property type="project" value="UniProtKB-SubCell"/>
</dbReference>
<evidence type="ECO:0000259" key="8">
    <source>
        <dbReference type="Pfam" id="PF00482"/>
    </source>
</evidence>
<evidence type="ECO:0000256" key="2">
    <source>
        <dbReference type="ARBA" id="ARBA00005745"/>
    </source>
</evidence>
<dbReference type="InterPro" id="IPR003004">
    <property type="entry name" value="GspF/PilC"/>
</dbReference>
<evidence type="ECO:0000256" key="1">
    <source>
        <dbReference type="ARBA" id="ARBA00004651"/>
    </source>
</evidence>
<dbReference type="AlphaFoldDB" id="A0A7S7LTK3"/>
<dbReference type="Proteomes" id="UP000593994">
    <property type="component" value="Chromosome"/>
</dbReference>
<evidence type="ECO:0000313" key="9">
    <source>
        <dbReference type="EMBL" id="QOY51294.1"/>
    </source>
</evidence>
<gene>
    <name evidence="9" type="ORF">HUE88_09160</name>
</gene>
<evidence type="ECO:0000256" key="3">
    <source>
        <dbReference type="ARBA" id="ARBA00022475"/>
    </source>
</evidence>
<name>A0A7S7LTK3_9BACT</name>
<dbReference type="InterPro" id="IPR042094">
    <property type="entry name" value="T2SS_GspF_sf"/>
</dbReference>
<keyword evidence="6 7" id="KW-0472">Membrane</keyword>
<dbReference type="RefSeq" id="WP_194368406.1">
    <property type="nucleotide sequence ID" value="NZ_CP054492.1"/>
</dbReference>
<dbReference type="PANTHER" id="PTHR30012:SF0">
    <property type="entry name" value="TYPE II SECRETION SYSTEM PROTEIN F-RELATED"/>
    <property type="match status" value="1"/>
</dbReference>
<proteinExistence type="inferred from homology"/>
<organism evidence="9 10">
    <name type="scientific">Candidatus Sulfurimonas baltica</name>
    <dbReference type="NCBI Taxonomy" id="2740404"/>
    <lineage>
        <taxon>Bacteria</taxon>
        <taxon>Pseudomonadati</taxon>
        <taxon>Campylobacterota</taxon>
        <taxon>Epsilonproteobacteria</taxon>
        <taxon>Campylobacterales</taxon>
        <taxon>Sulfurimonadaceae</taxon>
        <taxon>Sulfurimonas</taxon>
    </lineage>
</organism>
<evidence type="ECO:0000313" key="10">
    <source>
        <dbReference type="Proteomes" id="UP000593994"/>
    </source>
</evidence>
<dbReference type="InterPro" id="IPR018076">
    <property type="entry name" value="T2SS_GspF_dom"/>
</dbReference>
<evidence type="ECO:0000256" key="7">
    <source>
        <dbReference type="SAM" id="Phobius"/>
    </source>
</evidence>
<dbReference type="Pfam" id="PF00482">
    <property type="entry name" value="T2SSF"/>
    <property type="match status" value="1"/>
</dbReference>
<keyword evidence="3" id="KW-1003">Cell membrane</keyword>
<keyword evidence="4 7" id="KW-0812">Transmembrane</keyword>
<sequence>MKINIYTMLKTLHFTIKNGKSISSGMQLLSTTSNTKKEKKVFKKIYTDIKNGHTLSQALSIHKICSADIINFINMAEKGTDFKAALEKILHYIEVKDEFERESNEKTTLPVIYFSIAALIVLGVKFFAVPYQMKEVAGYNKLVRDLVENHLQLAQTMTDVLFIILVVLASYFFILLGSLFGQSKNMQAISKQLALILPLTSSIVMKFEKFMLFSMLGEMLQSGISFQKSMSTAISTTSVTKFKKAIKSTLDNIKYNGKLILHSHLYDDIEKGLLTGVGSSKQVGSVMIEISDRARTDALKLSTKFFRLITIMSIFMMAFAVFIEYYTVVLTQIIIQKGFIDASRTGMFS</sequence>
<protein>
    <submittedName>
        <fullName evidence="9">Type II secretion system F family protein</fullName>
    </submittedName>
</protein>
<dbReference type="PANTHER" id="PTHR30012">
    <property type="entry name" value="GENERAL SECRETION PATHWAY PROTEIN"/>
    <property type="match status" value="1"/>
</dbReference>
<evidence type="ECO:0000256" key="6">
    <source>
        <dbReference type="ARBA" id="ARBA00023136"/>
    </source>
</evidence>
<feature type="transmembrane region" description="Helical" evidence="7">
    <location>
        <begin position="305"/>
        <end position="327"/>
    </location>
</feature>
<keyword evidence="5 7" id="KW-1133">Transmembrane helix</keyword>
<comment type="subcellular location">
    <subcellularLocation>
        <location evidence="1">Cell membrane</location>
        <topology evidence="1">Multi-pass membrane protein</topology>
    </subcellularLocation>
</comment>
<evidence type="ECO:0000256" key="5">
    <source>
        <dbReference type="ARBA" id="ARBA00022989"/>
    </source>
</evidence>
<accession>A0A7S7LTK3</accession>
<dbReference type="Gene3D" id="1.20.81.30">
    <property type="entry name" value="Type II secretion system (T2SS), domain F"/>
    <property type="match status" value="1"/>
</dbReference>
<feature type="transmembrane region" description="Helical" evidence="7">
    <location>
        <begin position="160"/>
        <end position="181"/>
    </location>
</feature>
<feature type="domain" description="Type II secretion system protein GspF" evidence="8">
    <location>
        <begin position="10"/>
        <end position="130"/>
    </location>
</feature>
<comment type="similarity">
    <text evidence="2">Belongs to the GSP F family.</text>
</comment>
<keyword evidence="10" id="KW-1185">Reference proteome</keyword>
<reference evidence="9 10" key="1">
    <citation type="submission" date="2020-05" db="EMBL/GenBank/DDBJ databases">
        <title>Sulfurimonas marisnigri, sp. nov., and Sulfurimonas baltica, sp. nov., manganese oxide reducing chemolithoautotrophs of the class Epsilonproteobacteria isolated from the pelagic redoxclines of the Black and Baltic Seas and emended description of the genus Sulfurimonas.</title>
        <authorList>
            <person name="Henkel J.V."/>
            <person name="Laudan C."/>
            <person name="Werner J."/>
            <person name="Neu T."/>
            <person name="Plewe S."/>
            <person name="Sproer C."/>
            <person name="Bunk B."/>
            <person name="Schulz-Vogt H.N."/>
        </authorList>
    </citation>
    <scope>NUCLEOTIDE SEQUENCE [LARGE SCALE GENOMIC DNA]</scope>
    <source>
        <strain evidence="9 10">GD2</strain>
    </source>
</reference>
<dbReference type="KEGG" id="sbal:HUE88_09160"/>
<evidence type="ECO:0000256" key="4">
    <source>
        <dbReference type="ARBA" id="ARBA00022692"/>
    </source>
</evidence>